<dbReference type="InterPro" id="IPR002885">
    <property type="entry name" value="PPR_rpt"/>
</dbReference>
<name>A0A9Q0KBF1_9MAGN</name>
<evidence type="ECO:0008006" key="4">
    <source>
        <dbReference type="Google" id="ProtNLM"/>
    </source>
</evidence>
<dbReference type="GO" id="GO:0000373">
    <property type="term" value="P:Group II intron splicing"/>
    <property type="evidence" value="ECO:0007669"/>
    <property type="project" value="InterPro"/>
</dbReference>
<dbReference type="GO" id="GO:0003723">
    <property type="term" value="F:RNA binding"/>
    <property type="evidence" value="ECO:0007669"/>
    <property type="project" value="InterPro"/>
</dbReference>
<gene>
    <name evidence="2" type="ORF">NE237_019130</name>
</gene>
<dbReference type="Gene3D" id="1.25.40.10">
    <property type="entry name" value="Tetratricopeptide repeat domain"/>
    <property type="match status" value="1"/>
</dbReference>
<keyword evidence="3" id="KW-1185">Reference proteome</keyword>
<dbReference type="EMBL" id="JAMYWD010000007">
    <property type="protein sequence ID" value="KAJ4967281.1"/>
    <property type="molecule type" value="Genomic_DNA"/>
</dbReference>
<organism evidence="2 3">
    <name type="scientific">Protea cynaroides</name>
    <dbReference type="NCBI Taxonomy" id="273540"/>
    <lineage>
        <taxon>Eukaryota</taxon>
        <taxon>Viridiplantae</taxon>
        <taxon>Streptophyta</taxon>
        <taxon>Embryophyta</taxon>
        <taxon>Tracheophyta</taxon>
        <taxon>Spermatophyta</taxon>
        <taxon>Magnoliopsida</taxon>
        <taxon>Proteales</taxon>
        <taxon>Proteaceae</taxon>
        <taxon>Protea</taxon>
    </lineage>
</organism>
<dbReference type="InterPro" id="IPR011990">
    <property type="entry name" value="TPR-like_helical_dom_sf"/>
</dbReference>
<dbReference type="PANTHER" id="PTHR47594:SF4">
    <property type="entry name" value="OS04G0475500 PROTEIN"/>
    <property type="match status" value="1"/>
</dbReference>
<evidence type="ECO:0000313" key="3">
    <source>
        <dbReference type="Proteomes" id="UP001141806"/>
    </source>
</evidence>
<dbReference type="GO" id="GO:0009658">
    <property type="term" value="P:chloroplast organization"/>
    <property type="evidence" value="ECO:0007669"/>
    <property type="project" value="InterPro"/>
</dbReference>
<reference evidence="2" key="1">
    <citation type="journal article" date="2023" name="Plant J.">
        <title>The genome of the king protea, Protea cynaroides.</title>
        <authorList>
            <person name="Chang J."/>
            <person name="Duong T.A."/>
            <person name="Schoeman C."/>
            <person name="Ma X."/>
            <person name="Roodt D."/>
            <person name="Barker N."/>
            <person name="Li Z."/>
            <person name="Van de Peer Y."/>
            <person name="Mizrachi E."/>
        </authorList>
    </citation>
    <scope>NUCLEOTIDE SEQUENCE</scope>
    <source>
        <tissue evidence="2">Young leaves</tissue>
    </source>
</reference>
<sequence>MHLSATSIPSGPLCCFRSDAENFHGSRRILEVIPVIATKRAPSLQLAISKSKGGIGVITMRDRSKNRKPLQRGRNLSIEAIQTVQALKRAKKDTNSLEREIQSKVRRLLKWDLIAVLRELQRQNEPLLALKVFEEVQKESWYKPQMLLYADMISVLASNGMLDIVERLFLYLKMESSLDADTEGFNALLKTLMEFGTTGLVMDCFHLMKAVRCEPDKSTFRILIDGLELKGEATLSAIARKEAEKHFGGLEFLEENQDLTLSSN</sequence>
<keyword evidence="1" id="KW-0677">Repeat</keyword>
<evidence type="ECO:0000313" key="2">
    <source>
        <dbReference type="EMBL" id="KAJ4967281.1"/>
    </source>
</evidence>
<dbReference type="PANTHER" id="PTHR47594">
    <property type="entry name" value="PPR CONTAINING PLANT-LIKE PROTEIN"/>
    <property type="match status" value="1"/>
</dbReference>
<dbReference type="Pfam" id="PF13041">
    <property type="entry name" value="PPR_2"/>
    <property type="match status" value="1"/>
</dbReference>
<comment type="caution">
    <text evidence="2">The sequence shown here is derived from an EMBL/GenBank/DDBJ whole genome shotgun (WGS) entry which is preliminary data.</text>
</comment>
<dbReference type="OrthoDB" id="662260at2759"/>
<dbReference type="Proteomes" id="UP001141806">
    <property type="component" value="Unassembled WGS sequence"/>
</dbReference>
<evidence type="ECO:0000256" key="1">
    <source>
        <dbReference type="ARBA" id="ARBA00022737"/>
    </source>
</evidence>
<protein>
    <recommendedName>
        <fullName evidence="4">Pentatricopeptide repeat-containing protein</fullName>
    </recommendedName>
</protein>
<proteinExistence type="predicted"/>
<dbReference type="InterPro" id="IPR044190">
    <property type="entry name" value="THA8-like"/>
</dbReference>
<accession>A0A9Q0KBF1</accession>
<dbReference type="AlphaFoldDB" id="A0A9Q0KBF1"/>